<dbReference type="GO" id="GO:0044325">
    <property type="term" value="F:transmembrane transporter binding"/>
    <property type="evidence" value="ECO:0007669"/>
    <property type="project" value="TreeGrafter"/>
</dbReference>
<dbReference type="GO" id="GO:0086002">
    <property type="term" value="P:cardiac muscle cell action potential involved in contraction"/>
    <property type="evidence" value="ECO:0007669"/>
    <property type="project" value="TreeGrafter"/>
</dbReference>
<evidence type="ECO:0000256" key="25">
    <source>
        <dbReference type="ARBA" id="ARBA00049669"/>
    </source>
</evidence>
<evidence type="ECO:0000256" key="18">
    <source>
        <dbReference type="ARBA" id="ARBA00023273"/>
    </source>
</evidence>
<keyword evidence="12" id="KW-0915">Sodium</keyword>
<keyword evidence="17" id="KW-0739">Sodium transport</keyword>
<evidence type="ECO:0000256" key="1">
    <source>
        <dbReference type="ARBA" id="ARBA00004251"/>
    </source>
</evidence>
<comment type="similarity">
    <text evidence="21">Belongs to the sodium channel auxiliary subunit SCN1B (TC 8.A.17) family.</text>
</comment>
<comment type="similarity">
    <text evidence="4">Belongs to the sodium channel auxiliary subunit SCN3B (TC 8.A.17) family.</text>
</comment>
<comment type="subcellular location">
    <subcellularLocation>
        <location evidence="1">Cell membrane</location>
        <topology evidence="1">Single-pass type I membrane protein</topology>
    </subcellularLocation>
    <subcellularLocation>
        <location evidence="3">Cell projection</location>
        <location evidence="3">Axon</location>
    </subcellularLocation>
    <subcellularLocation>
        <location evidence="2">Perikaryon</location>
    </subcellularLocation>
</comment>
<comment type="subunit">
    <text evidence="25">A voltage-gated sodium (Nav) channel consists of an ion-conducting pore-forming alpha subunit functional on its own that is regulated by one or more beta subunits. Forms homodimers and homotrimers. SCN3B is non-covalently associated with alpha subunits and induces the formation of alpha subunit oligomers, including trimers. Interacts with SCN5A/Nav1.5; regulatory subunit of SCN5A/Nav1.5. Interacts with SCN7A/Nav2.1; probable regulatory subunit of SCN7A/Nav2.1. Interacts with SCN10A; regulatory subunit of SCN10A/Nav1.8. Interacts with NFASC; probably involved in targeting the sodium channels to the nodes of Ranvier.</text>
</comment>
<name>A0A974HAS1_XENLA</name>
<keyword evidence="18" id="KW-0966">Cell projection</keyword>
<keyword evidence="8 26" id="KW-0812">Transmembrane</keyword>
<evidence type="ECO:0000256" key="8">
    <source>
        <dbReference type="ARBA" id="ARBA00022692"/>
    </source>
</evidence>
<keyword evidence="7" id="KW-1003">Cell membrane</keyword>
<keyword evidence="19" id="KW-0407">Ion channel</keyword>
<evidence type="ECO:0000256" key="14">
    <source>
        <dbReference type="ARBA" id="ARBA00023136"/>
    </source>
</evidence>
<comment type="function">
    <text evidence="23">Regulatory subunit of multiple voltage-gated sodium (Nav) channels directly mediating the depolarization of excitable membranes. Navs, also called VGSCs (voltage-gated sodium channels) or VDSCs (voltage-dependent sodium channels), operate by switching between closed and open conformations depending on the voltage difference across the membrane. In the open conformation they allow Na(+) ions to selectively pass through the pore, along their electrochemical gradient. The influx of Na+ ions provokes membrane depolarization, initiating the propagation of electrical signals throughout cells and tissues. The accessory beta subunits participate in localization and functional modulation of the Nav channels. Modulates the activity of SCN1A/Nav1.1, SCN2A/Nav1.2, SCN3A/Nav1.3, SCN4A/Nav1.4, SCN5A/Nav1.5, SCN8A/Nav1.6, SCN9A/Nav1.7 and SCN10A/Nav1.8.</text>
</comment>
<evidence type="ECO:0000256" key="12">
    <source>
        <dbReference type="ARBA" id="ARBA00023053"/>
    </source>
</evidence>
<dbReference type="Gene3D" id="2.60.40.10">
    <property type="entry name" value="Immunoglobulins"/>
    <property type="match status" value="1"/>
</dbReference>
<evidence type="ECO:0000256" key="11">
    <source>
        <dbReference type="ARBA" id="ARBA00022989"/>
    </source>
</evidence>
<evidence type="ECO:0000313" key="30">
    <source>
        <dbReference type="Proteomes" id="UP000694892"/>
    </source>
</evidence>
<keyword evidence="11 26" id="KW-1133">Transmembrane helix</keyword>
<dbReference type="InterPro" id="IPR013106">
    <property type="entry name" value="Ig_V-set"/>
</dbReference>
<proteinExistence type="inferred from homology"/>
<dbReference type="FunFam" id="2.60.40.10:FF:000375">
    <property type="entry name" value="Sodium channel beta 1 subunit"/>
    <property type="match status" value="1"/>
</dbReference>
<keyword evidence="9 27" id="KW-0732">Signal</keyword>
<dbReference type="InterPro" id="IPR003599">
    <property type="entry name" value="Ig_sub"/>
</dbReference>
<evidence type="ECO:0000256" key="9">
    <source>
        <dbReference type="ARBA" id="ARBA00022729"/>
    </source>
</evidence>
<dbReference type="AlphaFoldDB" id="A0A974HAS1"/>
<evidence type="ECO:0000256" key="16">
    <source>
        <dbReference type="ARBA" id="ARBA00023180"/>
    </source>
</evidence>
<dbReference type="GO" id="GO:0043204">
    <property type="term" value="C:perikaryon"/>
    <property type="evidence" value="ECO:0007669"/>
    <property type="project" value="UniProtKB-SubCell"/>
</dbReference>
<sequence>MKREDMDLWVLMLLCLTAAGSEEELRLFFTSSSNTRSIGQHRKKTFSNAWSTNQSMNLNHRLDGTRSVSFPKLARSSLVKTKIKSNTNLYTFADCSTGKQTKLLEFCMAGKRGDKSCRQNESAAHWHVCEAIQRTSPIDIWLTYDQAVSSCWAGCVEVESETEAVVGHEFKIRCISCKKRGETKAITFVEWFFRTKDEDAFSLIYLYQKDAPDIKDERYDGRILWSGSNHTEDLQDVSIQITNVTMEDAGEYMCKVNRTLEFQNHYYNVNVSKFIQVTVVPTANRDIASIVSEIMMYVLIVVLTIWLVVEMIYCYKKIAAAGEETVPENASDYLAITTETKDNCLGVQAQE</sequence>
<dbReference type="InterPro" id="IPR013783">
    <property type="entry name" value="Ig-like_fold"/>
</dbReference>
<dbReference type="GO" id="GO:0019871">
    <property type="term" value="F:sodium channel inhibitor activity"/>
    <property type="evidence" value="ECO:0007669"/>
    <property type="project" value="TreeGrafter"/>
</dbReference>
<evidence type="ECO:0000256" key="2">
    <source>
        <dbReference type="ARBA" id="ARBA00004484"/>
    </source>
</evidence>
<evidence type="ECO:0000256" key="17">
    <source>
        <dbReference type="ARBA" id="ARBA00023201"/>
    </source>
</evidence>
<dbReference type="GO" id="GO:0086091">
    <property type="term" value="P:regulation of heart rate by cardiac conduction"/>
    <property type="evidence" value="ECO:0007669"/>
    <property type="project" value="TreeGrafter"/>
</dbReference>
<feature type="signal peptide" evidence="27">
    <location>
        <begin position="1"/>
        <end position="20"/>
    </location>
</feature>
<accession>A0A974HAS1</accession>
<keyword evidence="5" id="KW-0813">Transport</keyword>
<dbReference type="SUPFAM" id="SSF48726">
    <property type="entry name" value="Immunoglobulin"/>
    <property type="match status" value="1"/>
</dbReference>
<evidence type="ECO:0000256" key="24">
    <source>
        <dbReference type="ARBA" id="ARBA00047180"/>
    </source>
</evidence>
<dbReference type="InterPro" id="IPR036179">
    <property type="entry name" value="Ig-like_dom_sf"/>
</dbReference>
<dbReference type="GO" id="GO:0005272">
    <property type="term" value="F:sodium channel activity"/>
    <property type="evidence" value="ECO:0007669"/>
    <property type="project" value="UniProtKB-KW"/>
</dbReference>
<organism evidence="29 30">
    <name type="scientific">Xenopus laevis</name>
    <name type="common">African clawed frog</name>
    <dbReference type="NCBI Taxonomy" id="8355"/>
    <lineage>
        <taxon>Eukaryota</taxon>
        <taxon>Metazoa</taxon>
        <taxon>Chordata</taxon>
        <taxon>Craniata</taxon>
        <taxon>Vertebrata</taxon>
        <taxon>Euteleostomi</taxon>
        <taxon>Amphibia</taxon>
        <taxon>Batrachia</taxon>
        <taxon>Anura</taxon>
        <taxon>Pipoidea</taxon>
        <taxon>Pipidae</taxon>
        <taxon>Xenopodinae</taxon>
        <taxon>Xenopus</taxon>
        <taxon>Xenopus</taxon>
    </lineage>
</organism>
<dbReference type="Proteomes" id="UP000694892">
    <property type="component" value="Chromosome 7S"/>
</dbReference>
<keyword evidence="15" id="KW-1015">Disulfide bond</keyword>
<evidence type="ECO:0000256" key="20">
    <source>
        <dbReference type="ARBA" id="ARBA00023319"/>
    </source>
</evidence>
<evidence type="ECO:0000256" key="21">
    <source>
        <dbReference type="ARBA" id="ARBA00024210"/>
    </source>
</evidence>
<dbReference type="PANTHER" id="PTHR10546:SF2">
    <property type="entry name" value="SODIUM CHANNEL SUBUNIT BETA-1"/>
    <property type="match status" value="1"/>
</dbReference>
<evidence type="ECO:0000313" key="29">
    <source>
        <dbReference type="EMBL" id="OCT71133.1"/>
    </source>
</evidence>
<keyword evidence="6" id="KW-0894">Sodium channel</keyword>
<dbReference type="GO" id="GO:0030424">
    <property type="term" value="C:axon"/>
    <property type="evidence" value="ECO:0007669"/>
    <property type="project" value="UniProtKB-SubCell"/>
</dbReference>
<keyword evidence="20" id="KW-0393">Immunoglobulin domain</keyword>
<dbReference type="Pfam" id="PF07686">
    <property type="entry name" value="V-set"/>
    <property type="match status" value="1"/>
</dbReference>
<keyword evidence="13" id="KW-0406">Ion transport</keyword>
<keyword evidence="14 26" id="KW-0472">Membrane</keyword>
<protein>
    <recommendedName>
        <fullName evidence="24">Sodium channel regulatory subunit beta-1</fullName>
    </recommendedName>
    <alternativeName>
        <fullName evidence="22">Sodium channel regulatory subunit beta-3</fullName>
    </alternativeName>
</protein>
<dbReference type="PROSITE" id="PS50835">
    <property type="entry name" value="IG_LIKE"/>
    <property type="match status" value="1"/>
</dbReference>
<evidence type="ECO:0000256" key="6">
    <source>
        <dbReference type="ARBA" id="ARBA00022461"/>
    </source>
</evidence>
<dbReference type="GO" id="GO:0001518">
    <property type="term" value="C:voltage-gated sodium channel complex"/>
    <property type="evidence" value="ECO:0007669"/>
    <property type="project" value="InterPro"/>
</dbReference>
<reference evidence="30" key="1">
    <citation type="journal article" date="2016" name="Nature">
        <title>Genome evolution in the allotetraploid frog Xenopus laevis.</title>
        <authorList>
            <person name="Session A.M."/>
            <person name="Uno Y."/>
            <person name="Kwon T."/>
            <person name="Chapman J.A."/>
            <person name="Toyoda A."/>
            <person name="Takahashi S."/>
            <person name="Fukui A."/>
            <person name="Hikosaka A."/>
            <person name="Suzuki A."/>
            <person name="Kondo M."/>
            <person name="van Heeringen S.J."/>
            <person name="Quigley I."/>
            <person name="Heinz S."/>
            <person name="Ogino H."/>
            <person name="Ochi H."/>
            <person name="Hellsten U."/>
            <person name="Lyons J.B."/>
            <person name="Simakov O."/>
            <person name="Putnam N."/>
            <person name="Stites J."/>
            <person name="Kuroki Y."/>
            <person name="Tanaka T."/>
            <person name="Michiue T."/>
            <person name="Watanabe M."/>
            <person name="Bogdanovic O."/>
            <person name="Lister R."/>
            <person name="Georgiou G."/>
            <person name="Paranjpe S.S."/>
            <person name="van Kruijsbergen I."/>
            <person name="Shu S."/>
            <person name="Carlson J."/>
            <person name="Kinoshita T."/>
            <person name="Ohta Y."/>
            <person name="Mawaribuchi S."/>
            <person name="Jenkins J."/>
            <person name="Grimwood J."/>
            <person name="Schmutz J."/>
            <person name="Mitros T."/>
            <person name="Mozaffari S.V."/>
            <person name="Suzuki Y."/>
            <person name="Haramoto Y."/>
            <person name="Yamamoto T.S."/>
            <person name="Takagi C."/>
            <person name="Heald R."/>
            <person name="Miller K."/>
            <person name="Haudenschild C."/>
            <person name="Kitzman J."/>
            <person name="Nakayama T."/>
            <person name="Izutsu Y."/>
            <person name="Robert J."/>
            <person name="Fortriede J."/>
            <person name="Burns K."/>
            <person name="Lotay V."/>
            <person name="Karimi K."/>
            <person name="Yasuoka Y."/>
            <person name="Dichmann D.S."/>
            <person name="Flajnik M.F."/>
            <person name="Houston D.W."/>
            <person name="Shendure J."/>
            <person name="DuPasquier L."/>
            <person name="Vize P.D."/>
            <person name="Zorn A.M."/>
            <person name="Ito M."/>
            <person name="Marcotte E.M."/>
            <person name="Wallingford J.B."/>
            <person name="Ito Y."/>
            <person name="Asashima M."/>
            <person name="Ueno N."/>
            <person name="Matsuda Y."/>
            <person name="Veenstra G.J."/>
            <person name="Fujiyama A."/>
            <person name="Harland R.M."/>
            <person name="Taira M."/>
            <person name="Rokhsar D.S."/>
        </authorList>
    </citation>
    <scope>NUCLEOTIDE SEQUENCE [LARGE SCALE GENOMIC DNA]</scope>
    <source>
        <strain evidence="30">J</strain>
    </source>
</reference>
<evidence type="ECO:0000256" key="27">
    <source>
        <dbReference type="SAM" id="SignalP"/>
    </source>
</evidence>
<evidence type="ECO:0000256" key="3">
    <source>
        <dbReference type="ARBA" id="ARBA00004489"/>
    </source>
</evidence>
<keyword evidence="10" id="KW-0851">Voltage-gated channel</keyword>
<dbReference type="SMART" id="SM00409">
    <property type="entry name" value="IG"/>
    <property type="match status" value="1"/>
</dbReference>
<evidence type="ECO:0000256" key="5">
    <source>
        <dbReference type="ARBA" id="ARBA00022448"/>
    </source>
</evidence>
<evidence type="ECO:0000256" key="22">
    <source>
        <dbReference type="ARBA" id="ARBA00044530"/>
    </source>
</evidence>
<dbReference type="EMBL" id="CM004479">
    <property type="protein sequence ID" value="OCT71133.1"/>
    <property type="molecule type" value="Genomic_DNA"/>
</dbReference>
<evidence type="ECO:0000256" key="23">
    <source>
        <dbReference type="ARBA" id="ARBA00045714"/>
    </source>
</evidence>
<evidence type="ECO:0000256" key="10">
    <source>
        <dbReference type="ARBA" id="ARBA00022882"/>
    </source>
</evidence>
<evidence type="ECO:0000256" key="13">
    <source>
        <dbReference type="ARBA" id="ARBA00023065"/>
    </source>
</evidence>
<feature type="chain" id="PRO_5038112140" description="Sodium channel regulatory subunit beta-1" evidence="27">
    <location>
        <begin position="21"/>
        <end position="351"/>
    </location>
</feature>
<feature type="transmembrane region" description="Helical" evidence="26">
    <location>
        <begin position="294"/>
        <end position="315"/>
    </location>
</feature>
<gene>
    <name evidence="29" type="ORF">XELAEV_18038042mg</name>
</gene>
<evidence type="ECO:0000256" key="19">
    <source>
        <dbReference type="ARBA" id="ARBA00023303"/>
    </source>
</evidence>
<dbReference type="PANTHER" id="PTHR10546">
    <property type="entry name" value="SODIUM CHANNEL SUBUNIT BETA-1 AND 3"/>
    <property type="match status" value="1"/>
</dbReference>
<evidence type="ECO:0000256" key="15">
    <source>
        <dbReference type="ARBA" id="ARBA00023157"/>
    </source>
</evidence>
<evidence type="ECO:0000259" key="28">
    <source>
        <dbReference type="PROSITE" id="PS50835"/>
    </source>
</evidence>
<evidence type="ECO:0000256" key="26">
    <source>
        <dbReference type="SAM" id="Phobius"/>
    </source>
</evidence>
<keyword evidence="16" id="KW-0325">Glycoprotein</keyword>
<dbReference type="InterPro" id="IPR007110">
    <property type="entry name" value="Ig-like_dom"/>
</dbReference>
<dbReference type="InterPro" id="IPR027098">
    <property type="entry name" value="Na_channel_b1/b3"/>
</dbReference>
<evidence type="ECO:0000256" key="7">
    <source>
        <dbReference type="ARBA" id="ARBA00022475"/>
    </source>
</evidence>
<evidence type="ECO:0000256" key="4">
    <source>
        <dbReference type="ARBA" id="ARBA00010404"/>
    </source>
</evidence>
<feature type="domain" description="Ig-like" evidence="28">
    <location>
        <begin position="137"/>
        <end position="272"/>
    </location>
</feature>